<name>A0A840QN67_9BACI</name>
<dbReference type="Gene3D" id="3.40.50.150">
    <property type="entry name" value="Vaccinia Virus protein VP39"/>
    <property type="match status" value="1"/>
</dbReference>
<dbReference type="EMBL" id="JACHHB010000003">
    <property type="protein sequence ID" value="MBB5172816.1"/>
    <property type="molecule type" value="Genomic_DNA"/>
</dbReference>
<dbReference type="AlphaFoldDB" id="A0A840QN67"/>
<sequence>MSLEGILPFARTLLDQSVNNGGVAVDATAGNGHDTAYLANLVGETGRVFSFDVQQQAIDATKQKLLDHSLNERVQLINDGHEKAADYIREAGFDGIDTAVFNLGYLPGSDKTIVTKPHSTITAVEQLFQLLRPGGMIVLVVYHGHEEGKNEKQSLETYVQSFDQSQASVLEYKYVNQKNHPPFIWVIEKRK</sequence>
<dbReference type="GO" id="GO:0008168">
    <property type="term" value="F:methyltransferase activity"/>
    <property type="evidence" value="ECO:0007669"/>
    <property type="project" value="UniProtKB-KW"/>
</dbReference>
<evidence type="ECO:0000313" key="2">
    <source>
        <dbReference type="Proteomes" id="UP000551878"/>
    </source>
</evidence>
<dbReference type="InterPro" id="IPR029063">
    <property type="entry name" value="SAM-dependent_MTases_sf"/>
</dbReference>
<dbReference type="InterPro" id="IPR010719">
    <property type="entry name" value="MnmM_MeTrfase"/>
</dbReference>
<keyword evidence="1" id="KW-0808">Transferase</keyword>
<dbReference type="RefSeq" id="WP_184663269.1">
    <property type="nucleotide sequence ID" value="NZ_JACHHB010000003.1"/>
</dbReference>
<dbReference type="PANTHER" id="PTHR35276">
    <property type="entry name" value="S-ADENOSYL-L-METHIONINE-DEPENDENT METHYLTRANSFERASES SUPERFAMILY PROTEIN"/>
    <property type="match status" value="1"/>
</dbReference>
<organism evidence="1 2">
    <name type="scientific">Texcoconibacillus texcoconensis</name>
    <dbReference type="NCBI Taxonomy" id="1095777"/>
    <lineage>
        <taxon>Bacteria</taxon>
        <taxon>Bacillati</taxon>
        <taxon>Bacillota</taxon>
        <taxon>Bacilli</taxon>
        <taxon>Bacillales</taxon>
        <taxon>Bacillaceae</taxon>
        <taxon>Texcoconibacillus</taxon>
    </lineage>
</organism>
<protein>
    <submittedName>
        <fullName evidence="1">16S rRNA C1402 N4-methylase RsmH</fullName>
    </submittedName>
</protein>
<keyword evidence="2" id="KW-1185">Reference proteome</keyword>
<dbReference type="PANTHER" id="PTHR35276:SF1">
    <property type="entry name" value="TRNA (MNM(5)S(2)U34)-METHYLTRANSFERASE, CHLOROPLASTIC"/>
    <property type="match status" value="1"/>
</dbReference>
<gene>
    <name evidence="1" type="ORF">HNQ41_000960</name>
</gene>
<reference evidence="1 2" key="1">
    <citation type="submission" date="2020-08" db="EMBL/GenBank/DDBJ databases">
        <title>Genomic Encyclopedia of Type Strains, Phase IV (KMG-IV): sequencing the most valuable type-strain genomes for metagenomic binning, comparative biology and taxonomic classification.</title>
        <authorList>
            <person name="Goeker M."/>
        </authorList>
    </citation>
    <scope>NUCLEOTIDE SEQUENCE [LARGE SCALE GENOMIC DNA]</scope>
    <source>
        <strain evidence="1 2">DSM 24696</strain>
    </source>
</reference>
<dbReference type="CDD" id="cd02440">
    <property type="entry name" value="AdoMet_MTases"/>
    <property type="match status" value="1"/>
</dbReference>
<dbReference type="Pfam" id="PF06962">
    <property type="entry name" value="rRNA_methylase"/>
    <property type="match status" value="1"/>
</dbReference>
<proteinExistence type="predicted"/>
<dbReference type="Proteomes" id="UP000551878">
    <property type="component" value="Unassembled WGS sequence"/>
</dbReference>
<dbReference type="SUPFAM" id="SSF53335">
    <property type="entry name" value="S-adenosyl-L-methionine-dependent methyltransferases"/>
    <property type="match status" value="1"/>
</dbReference>
<comment type="caution">
    <text evidence="1">The sequence shown here is derived from an EMBL/GenBank/DDBJ whole genome shotgun (WGS) entry which is preliminary data.</text>
</comment>
<dbReference type="GO" id="GO:0032259">
    <property type="term" value="P:methylation"/>
    <property type="evidence" value="ECO:0007669"/>
    <property type="project" value="UniProtKB-KW"/>
</dbReference>
<keyword evidence="1" id="KW-0489">Methyltransferase</keyword>
<accession>A0A840QN67</accession>
<evidence type="ECO:0000313" key="1">
    <source>
        <dbReference type="EMBL" id="MBB5172816.1"/>
    </source>
</evidence>